<dbReference type="AlphaFoldDB" id="A0A8B8CM00"/>
<dbReference type="Proteomes" id="UP000694844">
    <property type="component" value="Chromosome 2"/>
</dbReference>
<sequence>MDEYSQLLFSDSERESEGSLDLDATQPPTQPPTYNPGSLDLDATQPSTTSSTLTSPSSQSPGPSTVPAGKPRKRQINHFLVIENPSTPDFDSDIESSQSLIKRRKTTKSKGTIIS</sequence>
<feature type="compositionally biased region" description="Low complexity" evidence="1">
    <location>
        <begin position="44"/>
        <end position="65"/>
    </location>
</feature>
<evidence type="ECO:0000313" key="3">
    <source>
        <dbReference type="RefSeq" id="XP_022315396.1"/>
    </source>
</evidence>
<keyword evidence="2" id="KW-1185">Reference proteome</keyword>
<evidence type="ECO:0000313" key="4">
    <source>
        <dbReference type="RefSeq" id="XP_022315398.1"/>
    </source>
</evidence>
<dbReference type="RefSeq" id="XP_022315396.1">
    <property type="nucleotide sequence ID" value="XM_022459688.1"/>
</dbReference>
<organism evidence="2 3">
    <name type="scientific">Crassostrea virginica</name>
    <name type="common">Eastern oyster</name>
    <dbReference type="NCBI Taxonomy" id="6565"/>
    <lineage>
        <taxon>Eukaryota</taxon>
        <taxon>Metazoa</taxon>
        <taxon>Spiralia</taxon>
        <taxon>Lophotrochozoa</taxon>
        <taxon>Mollusca</taxon>
        <taxon>Bivalvia</taxon>
        <taxon>Autobranchia</taxon>
        <taxon>Pteriomorphia</taxon>
        <taxon>Ostreida</taxon>
        <taxon>Ostreoidea</taxon>
        <taxon>Ostreidae</taxon>
        <taxon>Crassostrea</taxon>
    </lineage>
</organism>
<accession>A0A8B8CM00</accession>
<dbReference type="GeneID" id="111119486"/>
<dbReference type="OrthoDB" id="6159600at2759"/>
<proteinExistence type="predicted"/>
<reference evidence="3 4" key="1">
    <citation type="submission" date="2025-04" db="UniProtKB">
        <authorList>
            <consortium name="RefSeq"/>
        </authorList>
    </citation>
    <scope>IDENTIFICATION</scope>
    <source>
        <tissue evidence="3 4">Whole sample</tissue>
    </source>
</reference>
<dbReference type="KEGG" id="cvn:111119488"/>
<name>A0A8B8CM00_CRAVI</name>
<feature type="compositionally biased region" description="Polar residues" evidence="1">
    <location>
        <begin position="84"/>
        <end position="100"/>
    </location>
</feature>
<evidence type="ECO:0000313" key="2">
    <source>
        <dbReference type="Proteomes" id="UP000694844"/>
    </source>
</evidence>
<evidence type="ECO:0000256" key="1">
    <source>
        <dbReference type="SAM" id="MobiDB-lite"/>
    </source>
</evidence>
<dbReference type="RefSeq" id="XP_022315398.1">
    <property type="nucleotide sequence ID" value="XM_022459690.1"/>
</dbReference>
<protein>
    <submittedName>
        <fullName evidence="3">Uncharacterized protein LOC111119486 isoform X2</fullName>
    </submittedName>
    <submittedName>
        <fullName evidence="4">Uncharacterized protein LOC111119488</fullName>
    </submittedName>
</protein>
<feature type="region of interest" description="Disordered" evidence="1">
    <location>
        <begin position="1"/>
        <end position="115"/>
    </location>
</feature>
<gene>
    <name evidence="3" type="primary">LOC111119486</name>
    <name evidence="4" type="synonym">LOC111119488</name>
</gene>